<evidence type="ECO:0000256" key="3">
    <source>
        <dbReference type="SAM" id="SignalP"/>
    </source>
</evidence>
<feature type="region of interest" description="Disordered" evidence="2">
    <location>
        <begin position="98"/>
        <end position="136"/>
    </location>
</feature>
<feature type="chain" id="PRO_5045481815" description="REM-1 domain-containing protein" evidence="3">
    <location>
        <begin position="20"/>
        <end position="257"/>
    </location>
</feature>
<proteinExistence type="predicted"/>
<feature type="region of interest" description="Disordered" evidence="2">
    <location>
        <begin position="237"/>
        <end position="257"/>
    </location>
</feature>
<name>A0ABQ8EWY0_9FUNG</name>
<evidence type="ECO:0000256" key="1">
    <source>
        <dbReference type="SAM" id="Coils"/>
    </source>
</evidence>
<feature type="compositionally biased region" description="Basic and acidic residues" evidence="2">
    <location>
        <begin position="99"/>
        <end position="114"/>
    </location>
</feature>
<feature type="compositionally biased region" description="Acidic residues" evidence="2">
    <location>
        <begin position="248"/>
        <end position="257"/>
    </location>
</feature>
<reference evidence="4 5" key="1">
    <citation type="submission" date="2021-02" db="EMBL/GenBank/DDBJ databases">
        <title>Variation within the Batrachochytrium salamandrivorans European outbreak.</title>
        <authorList>
            <person name="Kelly M."/>
            <person name="Pasmans F."/>
            <person name="Shea T.P."/>
            <person name="Munoz J.F."/>
            <person name="Carranza S."/>
            <person name="Cuomo C.A."/>
            <person name="Martel A."/>
        </authorList>
    </citation>
    <scope>NUCLEOTIDE SEQUENCE [LARGE SCALE GENOMIC DNA]</scope>
    <source>
        <strain evidence="4 5">AMFP18/2</strain>
    </source>
</reference>
<gene>
    <name evidence="4" type="ORF">BASA50_010967</name>
</gene>
<sequence length="257" mass="29346">MKLQRVFMIMPFLAVIVSGSTIPSTDSYNVQRLEKRGNDDPDIKEFTDEDLMSKLMAEYEAQRKVQSNSFAKYSVIKKELDRLGEQLAQVKAKVQSNIDKTKKEKPMELPDSLKKSRRIQRIYGDGDDEDDESEESSNILKISHEFQNLLTQEGEDNPRRLLSSLEDAYQLQYELANDKAEEMEQLTQELLRLQAEITSRSEFNERPLETQAQAAVQPSSISKVKAMGVGFISNLLKMPHGHSRGTETEPEQANDDQ</sequence>
<feature type="compositionally biased region" description="Acidic residues" evidence="2">
    <location>
        <begin position="125"/>
        <end position="135"/>
    </location>
</feature>
<feature type="coiled-coil region" evidence="1">
    <location>
        <begin position="166"/>
        <end position="196"/>
    </location>
</feature>
<keyword evidence="1" id="KW-0175">Coiled coil</keyword>
<evidence type="ECO:0000256" key="2">
    <source>
        <dbReference type="SAM" id="MobiDB-lite"/>
    </source>
</evidence>
<feature type="signal peptide" evidence="3">
    <location>
        <begin position="1"/>
        <end position="19"/>
    </location>
</feature>
<keyword evidence="3" id="KW-0732">Signal</keyword>
<protein>
    <recommendedName>
        <fullName evidence="6">REM-1 domain-containing protein</fullName>
    </recommendedName>
</protein>
<organism evidence="4 5">
    <name type="scientific">Batrachochytrium salamandrivorans</name>
    <dbReference type="NCBI Taxonomy" id="1357716"/>
    <lineage>
        <taxon>Eukaryota</taxon>
        <taxon>Fungi</taxon>
        <taxon>Fungi incertae sedis</taxon>
        <taxon>Chytridiomycota</taxon>
        <taxon>Chytridiomycota incertae sedis</taxon>
        <taxon>Chytridiomycetes</taxon>
        <taxon>Rhizophydiales</taxon>
        <taxon>Rhizophydiales incertae sedis</taxon>
        <taxon>Batrachochytrium</taxon>
    </lineage>
</organism>
<dbReference type="Proteomes" id="UP001648503">
    <property type="component" value="Unassembled WGS sequence"/>
</dbReference>
<comment type="caution">
    <text evidence="4">The sequence shown here is derived from an EMBL/GenBank/DDBJ whole genome shotgun (WGS) entry which is preliminary data.</text>
</comment>
<accession>A0ABQ8EWY0</accession>
<keyword evidence="5" id="KW-1185">Reference proteome</keyword>
<dbReference type="EMBL" id="JAFCIX010000547">
    <property type="protein sequence ID" value="KAH6587948.1"/>
    <property type="molecule type" value="Genomic_DNA"/>
</dbReference>
<evidence type="ECO:0000313" key="5">
    <source>
        <dbReference type="Proteomes" id="UP001648503"/>
    </source>
</evidence>
<evidence type="ECO:0000313" key="4">
    <source>
        <dbReference type="EMBL" id="KAH6587948.1"/>
    </source>
</evidence>
<evidence type="ECO:0008006" key="6">
    <source>
        <dbReference type="Google" id="ProtNLM"/>
    </source>
</evidence>